<evidence type="ECO:0000256" key="4">
    <source>
        <dbReference type="ARBA" id="ARBA00022691"/>
    </source>
</evidence>
<keyword evidence="9" id="KW-1185">Reference proteome</keyword>
<keyword evidence="3" id="KW-0808">Transferase</keyword>
<dbReference type="Proteomes" id="UP000005667">
    <property type="component" value="Plasmid AZO_p1"/>
</dbReference>
<evidence type="ECO:0000313" key="9">
    <source>
        <dbReference type="Proteomes" id="UP000005667"/>
    </source>
</evidence>
<feature type="compositionally biased region" description="Basic and acidic residues" evidence="6">
    <location>
        <begin position="1137"/>
        <end position="1162"/>
    </location>
</feature>
<proteinExistence type="predicted"/>
<evidence type="ECO:0000256" key="2">
    <source>
        <dbReference type="ARBA" id="ARBA00022603"/>
    </source>
</evidence>
<dbReference type="PANTHER" id="PTHR33841:SF1">
    <property type="entry name" value="DNA METHYLTRANSFERASE A"/>
    <property type="match status" value="1"/>
</dbReference>
<evidence type="ECO:0000313" key="8">
    <source>
        <dbReference type="EMBL" id="CBS88459.1"/>
    </source>
</evidence>
<dbReference type="SUPFAM" id="SSF53335">
    <property type="entry name" value="S-adenosyl-L-methionine-dependent methyltransferases"/>
    <property type="match status" value="1"/>
</dbReference>
<dbReference type="REBASE" id="41749">
    <property type="entry name" value="Ali4BORF10155P"/>
</dbReference>
<dbReference type="InterPro" id="IPR029063">
    <property type="entry name" value="SAM-dependent_MTases_sf"/>
</dbReference>
<evidence type="ECO:0000256" key="3">
    <source>
        <dbReference type="ARBA" id="ARBA00022679"/>
    </source>
</evidence>
<organism evidence="8 9">
    <name type="scientific">Azospirillum lipoferum (strain 4B)</name>
    <dbReference type="NCBI Taxonomy" id="862719"/>
    <lineage>
        <taxon>Bacteria</taxon>
        <taxon>Pseudomonadati</taxon>
        <taxon>Pseudomonadota</taxon>
        <taxon>Alphaproteobacteria</taxon>
        <taxon>Rhodospirillales</taxon>
        <taxon>Azospirillaceae</taxon>
        <taxon>Azospirillum</taxon>
    </lineage>
</organism>
<dbReference type="KEGG" id="ali:AZOLI_p10155"/>
<dbReference type="GO" id="GO:0009007">
    <property type="term" value="F:site-specific DNA-methyltransferase (adenine-specific) activity"/>
    <property type="evidence" value="ECO:0007669"/>
    <property type="project" value="UniProtKB-EC"/>
</dbReference>
<dbReference type="InterPro" id="IPR011639">
    <property type="entry name" value="MethylTrfase_TaqI-like_dom"/>
</dbReference>
<reference evidence="9" key="1">
    <citation type="journal article" date="2011" name="PLoS Genet.">
        <title>Azospirillum genomes reveal transition of bacteria from aquatic to terrestrial environments.</title>
        <authorList>
            <person name="Wisniewski-Dye F."/>
            <person name="Borziak K."/>
            <person name="Khalsa-Moyers G."/>
            <person name="Alexandre G."/>
            <person name="Sukharnikov L.O."/>
            <person name="Wuichet K."/>
            <person name="Hurst G.B."/>
            <person name="McDonald W.H."/>
            <person name="Robertson J.S."/>
            <person name="Barbe V."/>
            <person name="Calteau A."/>
            <person name="Rouy Z."/>
            <person name="Mangenot S."/>
            <person name="Prigent-Combaret C."/>
            <person name="Normand P."/>
            <person name="Boyer M."/>
            <person name="Siguier P."/>
            <person name="Dessaux Y."/>
            <person name="Elmerich C."/>
            <person name="Condemine G."/>
            <person name="Krishnen G."/>
            <person name="Kennedy I."/>
            <person name="Paterson A.H."/>
            <person name="Gonzalez V."/>
            <person name="Mavingui P."/>
            <person name="Zhulin I.B."/>
        </authorList>
    </citation>
    <scope>NUCLEOTIDE SEQUENCE [LARGE SCALE GENOMIC DNA]</scope>
    <source>
        <strain evidence="9">4B</strain>
    </source>
</reference>
<dbReference type="HOGENOM" id="CLU_008940_0_0_5"/>
<name>G7ZA29_AZOL4</name>
<dbReference type="AlphaFoldDB" id="G7ZA29"/>
<dbReference type="GO" id="GO:0006304">
    <property type="term" value="P:DNA modification"/>
    <property type="evidence" value="ECO:0007669"/>
    <property type="project" value="InterPro"/>
</dbReference>
<feature type="domain" description="Type II methyltransferase M.TaqI-like" evidence="7">
    <location>
        <begin position="340"/>
        <end position="575"/>
    </location>
</feature>
<evidence type="ECO:0000256" key="6">
    <source>
        <dbReference type="SAM" id="MobiDB-lite"/>
    </source>
</evidence>
<sequence length="1162" mass="128909">MASLARDLRRNLETRVREARVLAEVGARKALERLGVHLSASPGYLTDQEKKLRAKLRAHAKRLGDERRSDGSQDIKRLVPEVAYEHWHRMLFARFLAESDLLIDDGLALTLADVQELAREQGKDWLELAAGYAQRMLPEIFRSEDPALALALPPETRSALEDRLKALPPAVFRADDSLGWVYQFWQADEKERVNKSGGPIGADELPAVTQLFTEDYMVLFLLHNTLGAWWAGKILSANPALAAGAADEAELRAACALPGVDWTYLRFVRETREDGGEGDWRPAAGTFPGWPGDVKDITFLDPCMGSGHFLVFTLPILAALRMAEEGLNRKDAVLAVLRDNLHGLEIDFRCTQIAAFNLAFAAWRLIGEYVQLPPLHLACSGLSIGMAKQDFLKLADKVARAADPQARTDLLGAEATLLNAQVDSRIRTGLSRLYDLFEKAPVLGSLIEPRRAGGDLFAADWDLLEPILTQALADGSDEVAEMAVAAQGLAKAAELLANRYVLVATNVPYLGRGKQSDSLRNWIDEHYPRSKNDIATVFMERLLEIIVPNGTFSTVAPDNWLFLPAYRDLRKTSLIKNGLDICALLGPAAFQDMNWWAARTGLFAMSRRSNIVTSHINLIDAGENKSISVKEAILSGQEGGGFTVLPSSTALVGKDSRLDLQGGHKGNIIGHFARASQGLKTGDDDRLVRSFWETPALTENWHPMQSTSQEQKNYGGQSNVIWWADGGSSVARRQGTKAWGNIGVSIGQMRLLPATIYGGEIFDSNVCVLIPNNREHVSALLCFAHSGELTKRVRKIEPGSKVNNGTFELIPFDLAHWQRVAAEKYPDGLPKPHSDDPTQWLFNGHPVGSDDPLQVAVARLLGYRWPRQTGSSFMDCPAITEPDGLEPHADSDGIVCLSPVKGEPAAAERLSALLASAYGADWTPQRLTALLSAAGDGKARDLDAYLRNHFFKRHVELFQNRPFIWHVWDGRQDDGFHALVNYHKLAAPGGEGRRTLEKLVYTYLREWIDRCRTEVKAGADGAEGRLAAAEHLRGRLEAILEGEPPYDIFVRWKPLRRQAIGWEPDVNDGVRMNIRPFLTARPLDAKSATACILRVTPRIKWDKDRGKEPTRPKDDYPWFWNWDQKTANFAGTGDEPDGQRWNDLHYSNDAKRAARERKGGEA</sequence>
<evidence type="ECO:0000259" key="7">
    <source>
        <dbReference type="Pfam" id="PF07669"/>
    </source>
</evidence>
<protein>
    <recommendedName>
        <fullName evidence="1">site-specific DNA-methyltransferase (adenine-specific)</fullName>
        <ecNumber evidence="1">2.1.1.72</ecNumber>
    </recommendedName>
</protein>
<geneLocation type="plasmid" evidence="8 9">
    <name>AZO_p1</name>
</geneLocation>
<accession>G7ZA29</accession>
<dbReference type="PANTHER" id="PTHR33841">
    <property type="entry name" value="DNA METHYLTRANSFERASE YEEA-RELATED"/>
    <property type="match status" value="1"/>
</dbReference>
<dbReference type="Pfam" id="PF07669">
    <property type="entry name" value="Eco57I"/>
    <property type="match status" value="1"/>
</dbReference>
<dbReference type="InterPro" id="IPR050953">
    <property type="entry name" value="N4_N6_ade-DNA_methylase"/>
</dbReference>
<dbReference type="GO" id="GO:0032259">
    <property type="term" value="P:methylation"/>
    <property type="evidence" value="ECO:0007669"/>
    <property type="project" value="UniProtKB-KW"/>
</dbReference>
<keyword evidence="8" id="KW-0614">Plasmid</keyword>
<feature type="region of interest" description="Disordered" evidence="6">
    <location>
        <begin position="1127"/>
        <end position="1162"/>
    </location>
</feature>
<keyword evidence="2" id="KW-0489">Methyltransferase</keyword>
<dbReference type="OrthoDB" id="9806213at2"/>
<dbReference type="Gene3D" id="3.40.50.150">
    <property type="entry name" value="Vaccinia Virus protein VP39"/>
    <property type="match status" value="1"/>
</dbReference>
<gene>
    <name evidence="8" type="ordered locus">AZOLI_p10155</name>
</gene>
<dbReference type="EMBL" id="FQ311869">
    <property type="protein sequence ID" value="CBS88459.1"/>
    <property type="molecule type" value="Genomic_DNA"/>
</dbReference>
<evidence type="ECO:0000256" key="5">
    <source>
        <dbReference type="ARBA" id="ARBA00047942"/>
    </source>
</evidence>
<dbReference type="EC" id="2.1.1.72" evidence="1"/>
<comment type="catalytic activity">
    <reaction evidence="5">
        <text>a 2'-deoxyadenosine in DNA + S-adenosyl-L-methionine = an N(6)-methyl-2'-deoxyadenosine in DNA + S-adenosyl-L-homocysteine + H(+)</text>
        <dbReference type="Rhea" id="RHEA:15197"/>
        <dbReference type="Rhea" id="RHEA-COMP:12418"/>
        <dbReference type="Rhea" id="RHEA-COMP:12419"/>
        <dbReference type="ChEBI" id="CHEBI:15378"/>
        <dbReference type="ChEBI" id="CHEBI:57856"/>
        <dbReference type="ChEBI" id="CHEBI:59789"/>
        <dbReference type="ChEBI" id="CHEBI:90615"/>
        <dbReference type="ChEBI" id="CHEBI:90616"/>
        <dbReference type="EC" id="2.1.1.72"/>
    </reaction>
</comment>
<keyword evidence="4" id="KW-0949">S-adenosyl-L-methionine</keyword>
<evidence type="ECO:0000256" key="1">
    <source>
        <dbReference type="ARBA" id="ARBA00011900"/>
    </source>
</evidence>